<protein>
    <submittedName>
        <fullName evidence="1">Uncharacterized protein</fullName>
    </submittedName>
</protein>
<dbReference type="Proteomes" id="UP000026962">
    <property type="component" value="Chromosome 9"/>
</dbReference>
<keyword evidence="2" id="KW-1185">Reference proteome</keyword>
<organism evidence="1">
    <name type="scientific">Oryza punctata</name>
    <name type="common">Red rice</name>
    <dbReference type="NCBI Taxonomy" id="4537"/>
    <lineage>
        <taxon>Eukaryota</taxon>
        <taxon>Viridiplantae</taxon>
        <taxon>Streptophyta</taxon>
        <taxon>Embryophyta</taxon>
        <taxon>Tracheophyta</taxon>
        <taxon>Spermatophyta</taxon>
        <taxon>Magnoliopsida</taxon>
        <taxon>Liliopsida</taxon>
        <taxon>Poales</taxon>
        <taxon>Poaceae</taxon>
        <taxon>BOP clade</taxon>
        <taxon>Oryzoideae</taxon>
        <taxon>Oryzeae</taxon>
        <taxon>Oryzinae</taxon>
        <taxon>Oryza</taxon>
    </lineage>
</organism>
<evidence type="ECO:0000313" key="2">
    <source>
        <dbReference type="Proteomes" id="UP000026962"/>
    </source>
</evidence>
<dbReference type="HOGENOM" id="CLU_1899609_0_0_1"/>
<accession>A0A0E0M1A4</accession>
<sequence length="134" mass="14547">MDQALASNYSGGSPPTARRLLAFADVWATPSLTTGPHLSLSQYRYSAIPPTRHQPTASRAPHARTHEICTIRLQIDGWMRLPDPLTVAIIPRVTASSPSTLVRMCDSELQKRLFLRVPGAAAARRSRSPGCSSA</sequence>
<proteinExistence type="predicted"/>
<reference evidence="1" key="2">
    <citation type="submission" date="2018-05" db="EMBL/GenBank/DDBJ databases">
        <title>OpunRS2 (Oryza punctata Reference Sequence Version 2).</title>
        <authorList>
            <person name="Zhang J."/>
            <person name="Kudrna D."/>
            <person name="Lee S."/>
            <person name="Talag J."/>
            <person name="Welchert J."/>
            <person name="Wing R.A."/>
        </authorList>
    </citation>
    <scope>NUCLEOTIDE SEQUENCE [LARGE SCALE GENOMIC DNA]</scope>
</reference>
<dbReference type="EnsemblPlants" id="OPUNC09G09010.1">
    <property type="protein sequence ID" value="OPUNC09G09010.1"/>
    <property type="gene ID" value="OPUNC09G09010"/>
</dbReference>
<evidence type="ECO:0000313" key="1">
    <source>
        <dbReference type="EnsemblPlants" id="OPUNC09G09010.1"/>
    </source>
</evidence>
<dbReference type="Gramene" id="OPUNC09G09010.1">
    <property type="protein sequence ID" value="OPUNC09G09010.1"/>
    <property type="gene ID" value="OPUNC09G09010"/>
</dbReference>
<reference evidence="1" key="1">
    <citation type="submission" date="2015-04" db="UniProtKB">
        <authorList>
            <consortium name="EnsemblPlants"/>
        </authorList>
    </citation>
    <scope>IDENTIFICATION</scope>
</reference>
<name>A0A0E0M1A4_ORYPU</name>
<dbReference type="AlphaFoldDB" id="A0A0E0M1A4"/>